<keyword evidence="2" id="KW-1185">Reference proteome</keyword>
<dbReference type="SUPFAM" id="SSF143737">
    <property type="entry name" value="YeeU-like"/>
    <property type="match status" value="1"/>
</dbReference>
<dbReference type="Gene3D" id="1.25.10.10">
    <property type="entry name" value="Leucine-rich Repeat Variant"/>
    <property type="match status" value="1"/>
</dbReference>
<reference evidence="1 2" key="1">
    <citation type="submission" date="2024-02" db="EMBL/GenBank/DDBJ databases">
        <authorList>
            <person name="Chen Y."/>
            <person name="Shah S."/>
            <person name="Dougan E. K."/>
            <person name="Thang M."/>
            <person name="Chan C."/>
        </authorList>
    </citation>
    <scope>NUCLEOTIDE SEQUENCE [LARGE SCALE GENOMIC DNA]</scope>
</reference>
<evidence type="ECO:0000313" key="1">
    <source>
        <dbReference type="EMBL" id="CAK9089294.1"/>
    </source>
</evidence>
<dbReference type="InterPro" id="IPR011989">
    <property type="entry name" value="ARM-like"/>
</dbReference>
<gene>
    <name evidence="1" type="ORF">CCMP2556_LOCUS42997</name>
</gene>
<dbReference type="InterPro" id="IPR038025">
    <property type="entry name" value="CbeA_sf"/>
</dbReference>
<organism evidence="1 2">
    <name type="scientific">Durusdinium trenchii</name>
    <dbReference type="NCBI Taxonomy" id="1381693"/>
    <lineage>
        <taxon>Eukaryota</taxon>
        <taxon>Sar</taxon>
        <taxon>Alveolata</taxon>
        <taxon>Dinophyceae</taxon>
        <taxon>Suessiales</taxon>
        <taxon>Symbiodiniaceae</taxon>
        <taxon>Durusdinium</taxon>
    </lineage>
</organism>
<accession>A0ABP0QM20</accession>
<evidence type="ECO:0008006" key="3">
    <source>
        <dbReference type="Google" id="ProtNLM"/>
    </source>
</evidence>
<comment type="caution">
    <text evidence="1">The sequence shown here is derived from an EMBL/GenBank/DDBJ whole genome shotgun (WGS) entry which is preliminary data.</text>
</comment>
<name>A0ABP0QM20_9DINO</name>
<dbReference type="Proteomes" id="UP001642484">
    <property type="component" value="Unassembled WGS sequence"/>
</dbReference>
<protein>
    <recommendedName>
        <fullName evidence="3">HEAT repeat domain-containing protein</fullName>
    </recommendedName>
</protein>
<dbReference type="InterPro" id="IPR016024">
    <property type="entry name" value="ARM-type_fold"/>
</dbReference>
<evidence type="ECO:0000313" key="2">
    <source>
        <dbReference type="Proteomes" id="UP001642484"/>
    </source>
</evidence>
<proteinExistence type="predicted"/>
<dbReference type="SUPFAM" id="SSF48371">
    <property type="entry name" value="ARM repeat"/>
    <property type="match status" value="1"/>
</dbReference>
<sequence>MSALHERLAQRQLAFKRGTVGDLQRLRDFTADAWRQQHDQKLWMHRSEGLAARECLMEVDGERMHVAVLERIMPQLPDLRARLMSTGDELRALQDVRSILSEFGEEPIRIFGQEIPSCLAQLAQKSDSPEEIRVEALAALADLAGSNRGALLVAEVGALPLCVRMLQSSDEATREAAMRVLNQVQQNSDVF</sequence>
<dbReference type="EMBL" id="CAXAMN010024696">
    <property type="protein sequence ID" value="CAK9089294.1"/>
    <property type="molecule type" value="Genomic_DNA"/>
</dbReference>